<dbReference type="InterPro" id="IPR041492">
    <property type="entry name" value="HAD_2"/>
</dbReference>
<name>A0A239T8L7_9FIRM</name>
<protein>
    <submittedName>
        <fullName evidence="6">Beta-phosphoglucomutase</fullName>
        <ecNumber evidence="6">5.4.2.6</ecNumber>
    </submittedName>
</protein>
<dbReference type="EC" id="5.4.2.6" evidence="6"/>
<dbReference type="InterPro" id="IPR036412">
    <property type="entry name" value="HAD-like_sf"/>
</dbReference>
<comment type="similarity">
    <text evidence="2">Belongs to the HAD-like hydrolase superfamily. CbbY/CbbZ/Gph/YieH family.</text>
</comment>
<evidence type="ECO:0000313" key="6">
    <source>
        <dbReference type="EMBL" id="SNU93926.1"/>
    </source>
</evidence>
<keyword evidence="7" id="KW-1185">Reference proteome</keyword>
<dbReference type="SUPFAM" id="SSF56784">
    <property type="entry name" value="HAD-like"/>
    <property type="match status" value="1"/>
</dbReference>
<dbReference type="InterPro" id="IPR023214">
    <property type="entry name" value="HAD_sf"/>
</dbReference>
<evidence type="ECO:0000256" key="1">
    <source>
        <dbReference type="ARBA" id="ARBA00001946"/>
    </source>
</evidence>
<dbReference type="SFLD" id="SFLDS00003">
    <property type="entry name" value="Haloacid_Dehalogenase"/>
    <property type="match status" value="1"/>
</dbReference>
<dbReference type="EMBL" id="LT906446">
    <property type="protein sequence ID" value="SNU93926.1"/>
    <property type="molecule type" value="Genomic_DNA"/>
</dbReference>
<dbReference type="SFLD" id="SFLDG01129">
    <property type="entry name" value="C1.5:_HAD__Beta-PGM__Phosphata"/>
    <property type="match status" value="1"/>
</dbReference>
<sequence>MKAVIFDMDGVIIDSESIHADMKIRTLTHFGIPCSMEDCVAYVGRSAKAFFTDFVHLATKPVSVQEMVDYKHKIYLEYIQDSNTVYPIDGILDLLYELHENNIPVALASSADRKVINAVLKKFGLSDCFKYILSGAELPASKPNPAIYALTAKALGLPPQDCVVIEDATAGIIAAKDAGTYCIAYDNPNSGPQDLSRADMIVDSINDISLNKILQLQN</sequence>
<evidence type="ECO:0000256" key="4">
    <source>
        <dbReference type="ARBA" id="ARBA00022842"/>
    </source>
</evidence>
<dbReference type="OrthoDB" id="9797743at2"/>
<dbReference type="eggNOG" id="COG0637">
    <property type="taxonomic scope" value="Bacteria"/>
</dbReference>
<proteinExistence type="inferred from homology"/>
<dbReference type="Gene3D" id="1.10.150.240">
    <property type="entry name" value="Putative phosphatase, domain 2"/>
    <property type="match status" value="1"/>
</dbReference>
<dbReference type="InterPro" id="IPR023198">
    <property type="entry name" value="PGP-like_dom2"/>
</dbReference>
<dbReference type="NCBIfam" id="TIGR01549">
    <property type="entry name" value="HAD-SF-IA-v1"/>
    <property type="match status" value="1"/>
</dbReference>
<evidence type="ECO:0000256" key="2">
    <source>
        <dbReference type="ARBA" id="ARBA00006171"/>
    </source>
</evidence>
<keyword evidence="6" id="KW-0413">Isomerase</keyword>
<dbReference type="RefSeq" id="WP_027889948.1">
    <property type="nucleotide sequence ID" value="NZ_CALXYH010000056.1"/>
</dbReference>
<organism evidence="6 7">
    <name type="scientific">Megamonas hypermegale</name>
    <dbReference type="NCBI Taxonomy" id="158847"/>
    <lineage>
        <taxon>Bacteria</taxon>
        <taxon>Bacillati</taxon>
        <taxon>Bacillota</taxon>
        <taxon>Negativicutes</taxon>
        <taxon>Selenomonadales</taxon>
        <taxon>Selenomonadaceae</taxon>
        <taxon>Megamonas</taxon>
    </lineage>
</organism>
<evidence type="ECO:0000313" key="7">
    <source>
        <dbReference type="Proteomes" id="UP000215383"/>
    </source>
</evidence>
<keyword evidence="3" id="KW-0479">Metal-binding</keyword>
<dbReference type="PANTHER" id="PTHR46193">
    <property type="entry name" value="6-PHOSPHOGLUCONATE PHOSPHATASE"/>
    <property type="match status" value="1"/>
</dbReference>
<keyword evidence="5" id="KW-0119">Carbohydrate metabolism</keyword>
<reference evidence="6 7" key="1">
    <citation type="submission" date="2017-06" db="EMBL/GenBank/DDBJ databases">
        <authorList>
            <consortium name="Pathogen Informatics"/>
        </authorList>
    </citation>
    <scope>NUCLEOTIDE SEQUENCE [LARGE SCALE GENOMIC DNA]</scope>
    <source>
        <strain evidence="6 7">NCTC10570</strain>
    </source>
</reference>
<dbReference type="AlphaFoldDB" id="A0A239T8L7"/>
<evidence type="ECO:0000256" key="3">
    <source>
        <dbReference type="ARBA" id="ARBA00022723"/>
    </source>
</evidence>
<dbReference type="Proteomes" id="UP000215383">
    <property type="component" value="Chromosome 1"/>
</dbReference>
<keyword evidence="4" id="KW-0460">Magnesium</keyword>
<accession>A0A239T8L7</accession>
<comment type="cofactor">
    <cofactor evidence="1">
        <name>Mg(2+)</name>
        <dbReference type="ChEBI" id="CHEBI:18420"/>
    </cofactor>
</comment>
<dbReference type="NCBIfam" id="TIGR01509">
    <property type="entry name" value="HAD-SF-IA-v3"/>
    <property type="match status" value="1"/>
</dbReference>
<dbReference type="Pfam" id="PF13419">
    <property type="entry name" value="HAD_2"/>
    <property type="match status" value="1"/>
</dbReference>
<dbReference type="GeneID" id="78506161"/>
<dbReference type="InterPro" id="IPR051600">
    <property type="entry name" value="Beta-PGM-like"/>
</dbReference>
<dbReference type="GO" id="GO:0046872">
    <property type="term" value="F:metal ion binding"/>
    <property type="evidence" value="ECO:0007669"/>
    <property type="project" value="UniProtKB-KW"/>
</dbReference>
<evidence type="ECO:0000256" key="5">
    <source>
        <dbReference type="ARBA" id="ARBA00023277"/>
    </source>
</evidence>
<dbReference type="GO" id="GO:0008801">
    <property type="term" value="F:beta-phosphoglucomutase activity"/>
    <property type="evidence" value="ECO:0007669"/>
    <property type="project" value="UniProtKB-EC"/>
</dbReference>
<dbReference type="SFLD" id="SFLDG01135">
    <property type="entry name" value="C1.5.6:_HAD__Beta-PGM__Phospha"/>
    <property type="match status" value="1"/>
</dbReference>
<gene>
    <name evidence="6" type="primary">pgmB</name>
    <name evidence="6" type="ORF">SAMEA4364220_00115</name>
</gene>
<dbReference type="InterPro" id="IPR006439">
    <property type="entry name" value="HAD-SF_hydro_IA"/>
</dbReference>
<dbReference type="Gene3D" id="3.40.50.1000">
    <property type="entry name" value="HAD superfamily/HAD-like"/>
    <property type="match status" value="1"/>
</dbReference>
<dbReference type="PANTHER" id="PTHR46193:SF18">
    <property type="entry name" value="HEXITOL PHOSPHATASE B"/>
    <property type="match status" value="1"/>
</dbReference>